<feature type="domain" description="Mandelate racemase/muconate lactonizing enzyme C-terminal" evidence="3">
    <location>
        <begin position="143"/>
        <end position="264"/>
    </location>
</feature>
<dbReference type="Gene3D" id="3.20.20.120">
    <property type="entry name" value="Enolase-like C-terminal domain"/>
    <property type="match status" value="1"/>
</dbReference>
<dbReference type="InterPro" id="IPR029065">
    <property type="entry name" value="Enolase_C-like"/>
</dbReference>
<sequence length="398" mass="44147">MKITSVNVIECKPNVMGKVVCVRINTDTEIYGYGEVGLSYGVAHYAAVGIARDYGQLIIGMDPLKPELIWETIFRSTFWGMGGGTVINAGMSAIDTALWDITGKAYNMPVYQLLGGKTTSKIRAYASQLQFGWGPEHLFLTDPDDYAKATEDALADGYDAIKVDPMGVTSDGKWAREAMNPNWKMRGKLSEKMLDTCYKRTEAMRKVGGKDLDIIIETHSYPDMNTGIQLGERLEPLGIYYYEEPCNPLNVDNMLEIHKALPRIALASGERIYTRWGFRQFLEKHVLQVIQPDLTICGGISETKKICDMANIYDAAVQLHICGGPIATAASLQVEAVIPNFLIHEVHEGAIKKDMRDLGMYEDIKPVNGAYEVPDRPGIGQELSKKALDEAVNVYTCQ</sequence>
<dbReference type="InterPro" id="IPR029017">
    <property type="entry name" value="Enolase-like_N"/>
</dbReference>
<dbReference type="InterPro" id="IPR013341">
    <property type="entry name" value="Mandelate_racemase_N_dom"/>
</dbReference>
<evidence type="ECO:0000259" key="3">
    <source>
        <dbReference type="SMART" id="SM00922"/>
    </source>
</evidence>
<dbReference type="SUPFAM" id="SSF54826">
    <property type="entry name" value="Enolase N-terminal domain-like"/>
    <property type="match status" value="1"/>
</dbReference>
<dbReference type="SUPFAM" id="SSF51604">
    <property type="entry name" value="Enolase C-terminal domain-like"/>
    <property type="match status" value="1"/>
</dbReference>
<keyword evidence="5" id="KW-1185">Reference proteome</keyword>
<dbReference type="SFLD" id="SFLDS00001">
    <property type="entry name" value="Enolase"/>
    <property type="match status" value="1"/>
</dbReference>
<evidence type="ECO:0000256" key="1">
    <source>
        <dbReference type="ARBA" id="ARBA00022723"/>
    </source>
</evidence>
<proteinExistence type="predicted"/>
<dbReference type="SFLD" id="SFLDG00179">
    <property type="entry name" value="mandelate_racemase"/>
    <property type="match status" value="1"/>
</dbReference>
<accession>A0ABV1HJL1</accession>
<dbReference type="Pfam" id="PF13378">
    <property type="entry name" value="MR_MLE_C"/>
    <property type="match status" value="1"/>
</dbReference>
<dbReference type="SMART" id="SM00922">
    <property type="entry name" value="MR_MLE"/>
    <property type="match status" value="1"/>
</dbReference>
<protein>
    <submittedName>
        <fullName evidence="4">Mandelate racemase/muconate lactonizing enzyme family protein</fullName>
    </submittedName>
</protein>
<reference evidence="4 5" key="1">
    <citation type="submission" date="2024-03" db="EMBL/GenBank/DDBJ databases">
        <title>Human intestinal bacterial collection.</title>
        <authorList>
            <person name="Pauvert C."/>
            <person name="Hitch T.C.A."/>
            <person name="Clavel T."/>
        </authorList>
    </citation>
    <scope>NUCLEOTIDE SEQUENCE [LARGE SCALE GENOMIC DNA]</scope>
    <source>
        <strain evidence="4 5">CLA-AP-H27</strain>
    </source>
</reference>
<dbReference type="InterPro" id="IPR034593">
    <property type="entry name" value="DgoD-like"/>
</dbReference>
<dbReference type="InterPro" id="IPR036849">
    <property type="entry name" value="Enolase-like_C_sf"/>
</dbReference>
<organism evidence="4 5">
    <name type="scientific">Ventrimonas faecis</name>
    <dbReference type="NCBI Taxonomy" id="3133170"/>
    <lineage>
        <taxon>Bacteria</taxon>
        <taxon>Bacillati</taxon>
        <taxon>Bacillota</taxon>
        <taxon>Clostridia</taxon>
        <taxon>Lachnospirales</taxon>
        <taxon>Lachnospiraceae</taxon>
        <taxon>Ventrimonas</taxon>
    </lineage>
</organism>
<dbReference type="RefSeq" id="WP_349228793.1">
    <property type="nucleotide sequence ID" value="NZ_JBBMFJ010000006.1"/>
</dbReference>
<dbReference type="PANTHER" id="PTHR48080:SF2">
    <property type="entry name" value="D-GALACTONATE DEHYDRATASE"/>
    <property type="match status" value="1"/>
</dbReference>
<keyword evidence="1" id="KW-0479">Metal-binding</keyword>
<comment type="caution">
    <text evidence="4">The sequence shown here is derived from an EMBL/GenBank/DDBJ whole genome shotgun (WGS) entry which is preliminary data.</text>
</comment>
<dbReference type="EMBL" id="JBBMFJ010000006">
    <property type="protein sequence ID" value="MEQ2562495.1"/>
    <property type="molecule type" value="Genomic_DNA"/>
</dbReference>
<dbReference type="CDD" id="cd03316">
    <property type="entry name" value="MR_like"/>
    <property type="match status" value="1"/>
</dbReference>
<keyword evidence="2" id="KW-0456">Lyase</keyword>
<gene>
    <name evidence="4" type="ORF">WMO41_04860</name>
</gene>
<dbReference type="PANTHER" id="PTHR48080">
    <property type="entry name" value="D-GALACTONATE DEHYDRATASE-RELATED"/>
    <property type="match status" value="1"/>
</dbReference>
<evidence type="ECO:0000313" key="4">
    <source>
        <dbReference type="EMBL" id="MEQ2562495.1"/>
    </source>
</evidence>
<evidence type="ECO:0000313" key="5">
    <source>
        <dbReference type="Proteomes" id="UP001437460"/>
    </source>
</evidence>
<dbReference type="InterPro" id="IPR013342">
    <property type="entry name" value="Mandelate_racemase_C"/>
</dbReference>
<name>A0ABV1HJL1_9FIRM</name>
<dbReference type="Proteomes" id="UP001437460">
    <property type="component" value="Unassembled WGS sequence"/>
</dbReference>
<dbReference type="Gene3D" id="3.30.390.10">
    <property type="entry name" value="Enolase-like, N-terminal domain"/>
    <property type="match status" value="1"/>
</dbReference>
<dbReference type="Pfam" id="PF02746">
    <property type="entry name" value="MR_MLE_N"/>
    <property type="match status" value="1"/>
</dbReference>
<evidence type="ECO:0000256" key="2">
    <source>
        <dbReference type="ARBA" id="ARBA00023239"/>
    </source>
</evidence>